<dbReference type="EMBL" id="GBXM01043914">
    <property type="protein sequence ID" value="JAH64663.1"/>
    <property type="molecule type" value="Transcribed_RNA"/>
</dbReference>
<accession>A0A0E9UI38</accession>
<protein>
    <submittedName>
        <fullName evidence="1">Uncharacterized protein</fullName>
    </submittedName>
</protein>
<name>A0A0E9UI38_ANGAN</name>
<reference evidence="1" key="2">
    <citation type="journal article" date="2015" name="Fish Shellfish Immunol.">
        <title>Early steps in the European eel (Anguilla anguilla)-Vibrio vulnificus interaction in the gills: Role of the RtxA13 toxin.</title>
        <authorList>
            <person name="Callol A."/>
            <person name="Pajuelo D."/>
            <person name="Ebbesson L."/>
            <person name="Teles M."/>
            <person name="MacKenzie S."/>
            <person name="Amaro C."/>
        </authorList>
    </citation>
    <scope>NUCLEOTIDE SEQUENCE</scope>
</reference>
<sequence length="20" mass="2267">MCHCKIQAKFCINVDGPFVI</sequence>
<evidence type="ECO:0000313" key="1">
    <source>
        <dbReference type="EMBL" id="JAH64663.1"/>
    </source>
</evidence>
<organism evidence="1">
    <name type="scientific">Anguilla anguilla</name>
    <name type="common">European freshwater eel</name>
    <name type="synonym">Muraena anguilla</name>
    <dbReference type="NCBI Taxonomy" id="7936"/>
    <lineage>
        <taxon>Eukaryota</taxon>
        <taxon>Metazoa</taxon>
        <taxon>Chordata</taxon>
        <taxon>Craniata</taxon>
        <taxon>Vertebrata</taxon>
        <taxon>Euteleostomi</taxon>
        <taxon>Actinopterygii</taxon>
        <taxon>Neopterygii</taxon>
        <taxon>Teleostei</taxon>
        <taxon>Anguilliformes</taxon>
        <taxon>Anguillidae</taxon>
        <taxon>Anguilla</taxon>
    </lineage>
</organism>
<reference evidence="1" key="1">
    <citation type="submission" date="2014-11" db="EMBL/GenBank/DDBJ databases">
        <authorList>
            <person name="Amaro Gonzalez C."/>
        </authorList>
    </citation>
    <scope>NUCLEOTIDE SEQUENCE</scope>
</reference>
<dbReference type="AlphaFoldDB" id="A0A0E9UI38"/>
<proteinExistence type="predicted"/>